<feature type="binding site" evidence="4">
    <location>
        <position position="55"/>
    </location>
    <ligand>
        <name>substrate</name>
    </ligand>
</feature>
<dbReference type="PANTHER" id="PTHR23407:SF1">
    <property type="entry name" value="5-FORMYLTETRAHYDROFOLATE CYCLO-LIGASE"/>
    <property type="match status" value="1"/>
</dbReference>
<dbReference type="Pfam" id="PF01812">
    <property type="entry name" value="5-FTHF_cyc-lig"/>
    <property type="match status" value="1"/>
</dbReference>
<evidence type="ECO:0000256" key="4">
    <source>
        <dbReference type="PIRSR" id="PIRSR006806-1"/>
    </source>
</evidence>
<dbReference type="Proteomes" id="UP000893823">
    <property type="component" value="Unassembled WGS sequence"/>
</dbReference>
<dbReference type="OrthoDB" id="3242798at2"/>
<dbReference type="Proteomes" id="UP000199482">
    <property type="component" value="Chromosome I"/>
</dbReference>
<evidence type="ECO:0000313" key="9">
    <source>
        <dbReference type="Proteomes" id="UP000893823"/>
    </source>
</evidence>
<dbReference type="GO" id="GO:0046872">
    <property type="term" value="F:metal ion binding"/>
    <property type="evidence" value="ECO:0007669"/>
    <property type="project" value="UniProtKB-KW"/>
</dbReference>
<evidence type="ECO:0000256" key="3">
    <source>
        <dbReference type="ARBA" id="ARBA00022840"/>
    </source>
</evidence>
<dbReference type="InterPro" id="IPR024185">
    <property type="entry name" value="FTHF_cligase-like_sf"/>
</dbReference>
<dbReference type="GO" id="GO:0030272">
    <property type="term" value="F:5-formyltetrahydrofolate cyclo-ligase activity"/>
    <property type="evidence" value="ECO:0007669"/>
    <property type="project" value="UniProtKB-EC"/>
</dbReference>
<comment type="similarity">
    <text evidence="1 5">Belongs to the 5-formyltetrahydrofolate cyclo-ligase family.</text>
</comment>
<gene>
    <name evidence="6" type="ORF">BCL57_002956</name>
    <name evidence="7" type="ORF">SAMN04489721_0413</name>
</gene>
<dbReference type="Gene3D" id="3.40.50.10420">
    <property type="entry name" value="NagB/RpiA/CoA transferase-like"/>
    <property type="match status" value="1"/>
</dbReference>
<organism evidence="7 8">
    <name type="scientific">Agromyces flavus</name>
    <dbReference type="NCBI Taxonomy" id="589382"/>
    <lineage>
        <taxon>Bacteria</taxon>
        <taxon>Bacillati</taxon>
        <taxon>Actinomycetota</taxon>
        <taxon>Actinomycetes</taxon>
        <taxon>Micrococcales</taxon>
        <taxon>Microbacteriaceae</taxon>
        <taxon>Agromyces</taxon>
    </lineage>
</organism>
<dbReference type="GO" id="GO:0035999">
    <property type="term" value="P:tetrahydrofolate interconversion"/>
    <property type="evidence" value="ECO:0007669"/>
    <property type="project" value="TreeGrafter"/>
</dbReference>
<dbReference type="NCBIfam" id="TIGR02727">
    <property type="entry name" value="MTHFS_bact"/>
    <property type="match status" value="1"/>
</dbReference>
<keyword evidence="5" id="KW-0479">Metal-binding</keyword>
<dbReference type="EC" id="6.3.3.2" evidence="5"/>
<comment type="catalytic activity">
    <reaction evidence="5">
        <text>(6S)-5-formyl-5,6,7,8-tetrahydrofolate + ATP = (6R)-5,10-methenyltetrahydrofolate + ADP + phosphate</text>
        <dbReference type="Rhea" id="RHEA:10488"/>
        <dbReference type="ChEBI" id="CHEBI:30616"/>
        <dbReference type="ChEBI" id="CHEBI:43474"/>
        <dbReference type="ChEBI" id="CHEBI:57455"/>
        <dbReference type="ChEBI" id="CHEBI:57457"/>
        <dbReference type="ChEBI" id="CHEBI:456216"/>
        <dbReference type="EC" id="6.3.3.2"/>
    </reaction>
</comment>
<dbReference type="PANTHER" id="PTHR23407">
    <property type="entry name" value="ATPASE INHIBITOR/5-FORMYLTETRAHYDROFOLATE CYCLO-LIGASE"/>
    <property type="match status" value="1"/>
</dbReference>
<dbReference type="InterPro" id="IPR002698">
    <property type="entry name" value="FTHF_cligase"/>
</dbReference>
<evidence type="ECO:0000256" key="2">
    <source>
        <dbReference type="ARBA" id="ARBA00022741"/>
    </source>
</evidence>
<reference evidence="6" key="3">
    <citation type="submission" date="2022-06" db="EMBL/GenBank/DDBJ databases">
        <title>Genomic Encyclopedia of Type Strains, Phase III (KMG-III): the genomes of soil and plant-associated and newly described type strains.</title>
        <authorList>
            <person name="Whitman W."/>
        </authorList>
    </citation>
    <scope>NUCLEOTIDE SEQUENCE</scope>
    <source>
        <strain evidence="6">CPCC 202695</strain>
    </source>
</reference>
<evidence type="ECO:0000313" key="6">
    <source>
        <dbReference type="EMBL" id="MCP2368780.1"/>
    </source>
</evidence>
<dbReference type="EMBL" id="SODL02000005">
    <property type="protein sequence ID" value="MCP2368780.1"/>
    <property type="molecule type" value="Genomic_DNA"/>
</dbReference>
<evidence type="ECO:0000313" key="8">
    <source>
        <dbReference type="Proteomes" id="UP000199482"/>
    </source>
</evidence>
<dbReference type="GO" id="GO:0005524">
    <property type="term" value="F:ATP binding"/>
    <property type="evidence" value="ECO:0007669"/>
    <property type="project" value="UniProtKB-KW"/>
</dbReference>
<comment type="cofactor">
    <cofactor evidence="5">
        <name>Mg(2+)</name>
        <dbReference type="ChEBI" id="CHEBI:18420"/>
    </cofactor>
</comment>
<dbReference type="STRING" id="589382.SAMN04489721_0413"/>
<name>A0A1H1MGM9_9MICO</name>
<evidence type="ECO:0000313" key="7">
    <source>
        <dbReference type="EMBL" id="SDR85807.1"/>
    </source>
</evidence>
<accession>A0A1H1MGM9</accession>
<protein>
    <recommendedName>
        <fullName evidence="5">5-formyltetrahydrofolate cyclo-ligase</fullName>
        <ecNumber evidence="5">6.3.3.2</ecNumber>
    </recommendedName>
</protein>
<dbReference type="RefSeq" id="WP_092668850.1">
    <property type="nucleotide sequence ID" value="NZ_BMDN01000005.1"/>
</dbReference>
<keyword evidence="9" id="KW-1185">Reference proteome</keyword>
<dbReference type="PIRSF" id="PIRSF006806">
    <property type="entry name" value="FTHF_cligase"/>
    <property type="match status" value="1"/>
</dbReference>
<dbReference type="GO" id="GO:0009396">
    <property type="term" value="P:folic acid-containing compound biosynthetic process"/>
    <property type="evidence" value="ECO:0007669"/>
    <property type="project" value="TreeGrafter"/>
</dbReference>
<feature type="binding site" evidence="4">
    <location>
        <position position="60"/>
    </location>
    <ligand>
        <name>substrate</name>
    </ligand>
</feature>
<keyword evidence="3 4" id="KW-0067">ATP-binding</keyword>
<dbReference type="AlphaFoldDB" id="A0A1H1MGM9"/>
<dbReference type="InterPro" id="IPR037171">
    <property type="entry name" value="NagB/RpiA_transferase-like"/>
</dbReference>
<dbReference type="EMBL" id="LT629755">
    <property type="protein sequence ID" value="SDR85807.1"/>
    <property type="molecule type" value="Genomic_DNA"/>
</dbReference>
<evidence type="ECO:0000256" key="1">
    <source>
        <dbReference type="ARBA" id="ARBA00010638"/>
    </source>
</evidence>
<keyword evidence="7" id="KW-0436">Ligase</keyword>
<reference evidence="7" key="2">
    <citation type="submission" date="2016-10" db="EMBL/GenBank/DDBJ databases">
        <authorList>
            <person name="de Groot N.N."/>
        </authorList>
    </citation>
    <scope>NUCLEOTIDE SEQUENCE [LARGE SCALE GENOMIC DNA]</scope>
    <source>
        <strain evidence="7">CPCC 202695</strain>
    </source>
</reference>
<sequence length="192" mass="21337">MRDDPTVVKRILRAELRERRQNMPAHEREQASEGFTSRLQELVGSTGAESLSCYLSMPTEPDTRPFVRWAESNGIRVLFPVTREDGLLDWTVGEEEDEVKGLHGMPEPVGELLGPMAINDVDLILVPAAAVDATGMRLGWGRGYFDKTLGSMGKCPPVYAIVFDTEFVEEVPREVHDQPVNGVVTPTRIVAF</sequence>
<reference evidence="8" key="1">
    <citation type="submission" date="2016-10" db="EMBL/GenBank/DDBJ databases">
        <authorList>
            <person name="Varghese N."/>
            <person name="Submissions S."/>
        </authorList>
    </citation>
    <scope>NUCLEOTIDE SEQUENCE [LARGE SCALE GENOMIC DNA]</scope>
    <source>
        <strain evidence="8">CPCC 202695</strain>
    </source>
</reference>
<keyword evidence="5" id="KW-0460">Magnesium</keyword>
<keyword evidence="2 4" id="KW-0547">Nucleotide-binding</keyword>
<evidence type="ECO:0000256" key="5">
    <source>
        <dbReference type="RuleBase" id="RU361279"/>
    </source>
</evidence>
<proteinExistence type="inferred from homology"/>
<feature type="binding site" evidence="4">
    <location>
        <begin position="9"/>
        <end position="13"/>
    </location>
    <ligand>
        <name>ATP</name>
        <dbReference type="ChEBI" id="CHEBI:30616"/>
    </ligand>
</feature>
<dbReference type="SUPFAM" id="SSF100950">
    <property type="entry name" value="NagB/RpiA/CoA transferase-like"/>
    <property type="match status" value="1"/>
</dbReference>